<dbReference type="PATRIC" id="fig|999432.5.peg.587"/>
<dbReference type="Pfam" id="PF15636">
    <property type="entry name" value="Tox-GHH"/>
    <property type="match status" value="1"/>
</dbReference>
<evidence type="ECO:0000256" key="1">
    <source>
        <dbReference type="SAM" id="MobiDB-lite"/>
    </source>
</evidence>
<accession>A0A0E2E6L8</accession>
<gene>
    <name evidence="3" type="ORF">HMPREF9726_00566</name>
</gene>
<proteinExistence type="predicted"/>
<organism evidence="3">
    <name type="scientific">Treponema denticola H-22</name>
    <dbReference type="NCBI Taxonomy" id="999432"/>
    <lineage>
        <taxon>Bacteria</taxon>
        <taxon>Pseudomonadati</taxon>
        <taxon>Spirochaetota</taxon>
        <taxon>Spirochaetia</taxon>
        <taxon>Spirochaetales</taxon>
        <taxon>Treponemataceae</taxon>
        <taxon>Treponema</taxon>
    </lineage>
</organism>
<protein>
    <recommendedName>
        <fullName evidence="2">Tox-GHH domain-containing protein</fullName>
    </recommendedName>
</protein>
<feature type="domain" description="Tox-GHH" evidence="2">
    <location>
        <begin position="9"/>
        <end position="78"/>
    </location>
</feature>
<dbReference type="RefSeq" id="WP_002683281.1">
    <property type="nucleotide sequence ID" value="NZ_CM001795.1"/>
</dbReference>
<dbReference type="EMBL" id="AGDV01000005">
    <property type="protein sequence ID" value="EMB35291.1"/>
    <property type="molecule type" value="Genomic_DNA"/>
</dbReference>
<feature type="region of interest" description="Disordered" evidence="1">
    <location>
        <begin position="232"/>
        <end position="281"/>
    </location>
</feature>
<dbReference type="InterPro" id="IPR028916">
    <property type="entry name" value="Tox-GHH_dom"/>
</dbReference>
<dbReference type="Proteomes" id="UP000011705">
    <property type="component" value="Chromosome"/>
</dbReference>
<evidence type="ECO:0000313" key="3">
    <source>
        <dbReference type="EMBL" id="EMB35291.1"/>
    </source>
</evidence>
<sequence>MSNRTAKASKAIREAWERERSLVLKGEGTRDWTPEEQDSIIKKGKAYDEEGRAYEGHHMKSAEKYPEYQGDADNIQFLTREEHKDAHKGDFRTPTNGYYNPETKTSTDFGNKKYIPVKTVKLTNPQKKQAEKNNFLKYMQNNNADSQKVKTIENIEEQRKIKFLLKNQNVNFQSHTRIQKVKKVGFLEKILDFPKNHPVITKLGKIGFNVVLQGILTNDDNDKKNDNAVSIQKESDNISHADTSKKDYPDGRASPSEHSVNSYCRKDGTPVKGYKRGGSKK</sequence>
<evidence type="ECO:0000259" key="2">
    <source>
        <dbReference type="Pfam" id="PF15636"/>
    </source>
</evidence>
<dbReference type="HOGENOM" id="CLU_884919_0_0_12"/>
<name>A0A0E2E6L8_TREDN</name>
<reference evidence="3" key="1">
    <citation type="submission" date="2012-01" db="EMBL/GenBank/DDBJ databases">
        <title>The Genome Sequence of Treponema denticola H-22.</title>
        <authorList>
            <consortium name="The Broad Institute Genome Sequencing Platform"/>
            <person name="Earl A."/>
            <person name="Ward D."/>
            <person name="Feldgarden M."/>
            <person name="Gevers D."/>
            <person name="Blanton J.M."/>
            <person name="Fenno C.J."/>
            <person name="Baranova O.V."/>
            <person name="Mathney J."/>
            <person name="Dewhirst F.E."/>
            <person name="Izard J."/>
            <person name="Young S.K."/>
            <person name="Zeng Q."/>
            <person name="Gargeya S."/>
            <person name="Fitzgerald M."/>
            <person name="Haas B."/>
            <person name="Abouelleil A."/>
            <person name="Alvarado L."/>
            <person name="Arachchi H.M."/>
            <person name="Berlin A."/>
            <person name="Chapman S.B."/>
            <person name="Gearin G."/>
            <person name="Goldberg J."/>
            <person name="Griggs A."/>
            <person name="Gujja S."/>
            <person name="Hansen M."/>
            <person name="Heiman D."/>
            <person name="Howarth C."/>
            <person name="Larimer J."/>
            <person name="Lui A."/>
            <person name="MacDonald P.J.P."/>
            <person name="McCowen C."/>
            <person name="Montmayeur A."/>
            <person name="Murphy C."/>
            <person name="Neiman D."/>
            <person name="Pearson M."/>
            <person name="Priest M."/>
            <person name="Roberts A."/>
            <person name="Saif S."/>
            <person name="Shea T."/>
            <person name="Sisk P."/>
            <person name="Stolte C."/>
            <person name="Sykes S."/>
            <person name="Wortman J."/>
            <person name="Nusbaum C."/>
            <person name="Birren B."/>
        </authorList>
    </citation>
    <scope>NUCLEOTIDE SEQUENCE [LARGE SCALE GENOMIC DNA]</scope>
    <source>
        <strain evidence="3">H-22</strain>
    </source>
</reference>
<dbReference type="AlphaFoldDB" id="A0A0E2E6L8"/>
<comment type="caution">
    <text evidence="3">The sequence shown here is derived from an EMBL/GenBank/DDBJ whole genome shotgun (WGS) entry which is preliminary data.</text>
</comment>
<feature type="compositionally biased region" description="Basic and acidic residues" evidence="1">
    <location>
        <begin position="233"/>
        <end position="250"/>
    </location>
</feature>